<dbReference type="PANTHER" id="PTHR43785:SF12">
    <property type="entry name" value="TYPE-1 GLUTAMINE SYNTHETASE 2"/>
    <property type="match status" value="1"/>
</dbReference>
<evidence type="ECO:0000256" key="2">
    <source>
        <dbReference type="ARBA" id="ARBA00022598"/>
    </source>
</evidence>
<dbReference type="InterPro" id="IPR008146">
    <property type="entry name" value="Gln_synth_cat_dom"/>
</dbReference>
<dbReference type="InterPro" id="IPR027303">
    <property type="entry name" value="Gln_synth_gly_rich_site"/>
</dbReference>
<evidence type="ECO:0000256" key="4">
    <source>
        <dbReference type="PROSITE-ProRule" id="PRU01331"/>
    </source>
</evidence>
<comment type="similarity">
    <text evidence="4 5">Belongs to the glutamine synthetase family.</text>
</comment>
<dbReference type="EMBL" id="FWFK01000007">
    <property type="protein sequence ID" value="SLN68090.1"/>
    <property type="molecule type" value="Genomic_DNA"/>
</dbReference>
<dbReference type="GO" id="GO:0006598">
    <property type="term" value="P:polyamine catabolic process"/>
    <property type="evidence" value="ECO:0007669"/>
    <property type="project" value="TreeGrafter"/>
</dbReference>
<sequence length="450" mass="50111">MARADQLKTFLRKNPQIRTIRAAAADLNAQPRGKRVPTRFADKVIEDGTRFPMSVLNLDIWGEDIDDSPLLFESGDRDGILFPTERGFLPMPWLEAPTALLPIWMFHEDGHPFEGDPRHALRAVLDRYRAKSLTPVVACELEFFLIDDSGRNLEVPVSPRSGKRRKAAETMSIRTLDQFDIFFTDLYDACEEMDIPADTAISEAGLGQFEINLMHGDDALRAADDAWFFKMLVKGMARRHGFAASFMAKPYEDYPGSGLHTHFSILDREGRNIFDDGGSKGTDALRSAVAGCLDAMYDSTLIFAPHLNSYDRLVPDAHAPTGISWAYENRTSAIRVPSGNPKARRIEHRVAGGDVNPYLLLATILGAALDGIERGAEAPPPITGNAYAQGLRQIPSDWMSAIDAFEASEIIPRILPADLCRNLLLTKRQEVFYMNELSPQEQVTIYLDTV</sequence>
<dbReference type="SUPFAM" id="SSF54368">
    <property type="entry name" value="Glutamine synthetase, N-terminal domain"/>
    <property type="match status" value="1"/>
</dbReference>
<dbReference type="PROSITE" id="PS00181">
    <property type="entry name" value="GLNA_ATP"/>
    <property type="match status" value="1"/>
</dbReference>
<protein>
    <submittedName>
        <fullName evidence="7">Gamma-glutamylputrescine synthetase PuuA</fullName>
        <ecNumber evidence="7">6.3.1.11</ecNumber>
    </submittedName>
</protein>
<dbReference type="OrthoDB" id="9807095at2"/>
<reference evidence="7 8" key="1">
    <citation type="submission" date="2017-03" db="EMBL/GenBank/DDBJ databases">
        <authorList>
            <person name="Afonso C.L."/>
            <person name="Miller P.J."/>
            <person name="Scott M.A."/>
            <person name="Spackman E."/>
            <person name="Goraichik I."/>
            <person name="Dimitrov K.M."/>
            <person name="Suarez D.L."/>
            <person name="Swayne D.E."/>
        </authorList>
    </citation>
    <scope>NUCLEOTIDE SEQUENCE [LARGE SCALE GENOMIC DNA]</scope>
    <source>
        <strain evidence="7 8">CECT 8625</strain>
    </source>
</reference>
<keyword evidence="8" id="KW-1185">Reference proteome</keyword>
<dbReference type="GO" id="GO:0004356">
    <property type="term" value="F:glutamine synthetase activity"/>
    <property type="evidence" value="ECO:0007669"/>
    <property type="project" value="InterPro"/>
</dbReference>
<proteinExistence type="inferred from homology"/>
<accession>A0A1X7A423</accession>
<dbReference type="Pfam" id="PF00120">
    <property type="entry name" value="Gln-synt_C"/>
    <property type="match status" value="1"/>
</dbReference>
<organism evidence="7 8">
    <name type="scientific">Roseivivax jejudonensis</name>
    <dbReference type="NCBI Taxonomy" id="1529041"/>
    <lineage>
        <taxon>Bacteria</taxon>
        <taxon>Pseudomonadati</taxon>
        <taxon>Pseudomonadota</taxon>
        <taxon>Alphaproteobacteria</taxon>
        <taxon>Rhodobacterales</taxon>
        <taxon>Roseobacteraceae</taxon>
        <taxon>Roseivivax</taxon>
    </lineage>
</organism>
<evidence type="ECO:0000313" key="8">
    <source>
        <dbReference type="Proteomes" id="UP000193570"/>
    </source>
</evidence>
<evidence type="ECO:0000313" key="7">
    <source>
        <dbReference type="EMBL" id="SLN68090.1"/>
    </source>
</evidence>
<dbReference type="GO" id="GO:0034024">
    <property type="term" value="F:glutamate-putrescine ligase activity"/>
    <property type="evidence" value="ECO:0007669"/>
    <property type="project" value="UniProtKB-EC"/>
</dbReference>
<dbReference type="EC" id="6.3.1.11" evidence="7"/>
<comment type="cofactor">
    <cofactor evidence="1">
        <name>Mg(2+)</name>
        <dbReference type="ChEBI" id="CHEBI:18420"/>
    </cofactor>
</comment>
<evidence type="ECO:0000256" key="3">
    <source>
        <dbReference type="ARBA" id="ARBA00022842"/>
    </source>
</evidence>
<dbReference type="Proteomes" id="UP000193570">
    <property type="component" value="Unassembled WGS sequence"/>
</dbReference>
<feature type="domain" description="GS catalytic" evidence="6">
    <location>
        <begin position="117"/>
        <end position="450"/>
    </location>
</feature>
<evidence type="ECO:0000256" key="1">
    <source>
        <dbReference type="ARBA" id="ARBA00001946"/>
    </source>
</evidence>
<keyword evidence="3" id="KW-0460">Magnesium</keyword>
<gene>
    <name evidence="7" type="primary">puuA_2</name>
    <name evidence="7" type="ORF">ROJ8625_03518</name>
</gene>
<dbReference type="RefSeq" id="WP_085793183.1">
    <property type="nucleotide sequence ID" value="NZ_FWFK01000007.1"/>
</dbReference>
<dbReference type="SUPFAM" id="SSF55931">
    <property type="entry name" value="Glutamine synthetase/guanido kinase"/>
    <property type="match status" value="1"/>
</dbReference>
<evidence type="ECO:0000256" key="5">
    <source>
        <dbReference type="RuleBase" id="RU000384"/>
    </source>
</evidence>
<dbReference type="InterPro" id="IPR036651">
    <property type="entry name" value="Gln_synt_N_sf"/>
</dbReference>
<dbReference type="SMART" id="SM01230">
    <property type="entry name" value="Gln-synt_C"/>
    <property type="match status" value="1"/>
</dbReference>
<keyword evidence="2 7" id="KW-0436">Ligase</keyword>
<name>A0A1X7A423_9RHOB</name>
<dbReference type="GO" id="GO:0006542">
    <property type="term" value="P:glutamine biosynthetic process"/>
    <property type="evidence" value="ECO:0007669"/>
    <property type="project" value="InterPro"/>
</dbReference>
<evidence type="ECO:0000259" key="6">
    <source>
        <dbReference type="PROSITE" id="PS51987"/>
    </source>
</evidence>
<dbReference type="PANTHER" id="PTHR43785">
    <property type="entry name" value="GAMMA-GLUTAMYLPUTRESCINE SYNTHETASE"/>
    <property type="match status" value="1"/>
</dbReference>
<dbReference type="AlphaFoldDB" id="A0A1X7A423"/>
<dbReference type="Gene3D" id="3.10.20.70">
    <property type="entry name" value="Glutamine synthetase, N-terminal domain"/>
    <property type="match status" value="1"/>
</dbReference>
<dbReference type="Gene3D" id="3.30.590.10">
    <property type="entry name" value="Glutamine synthetase/guanido kinase, catalytic domain"/>
    <property type="match status" value="1"/>
</dbReference>
<dbReference type="PROSITE" id="PS51987">
    <property type="entry name" value="GS_CATALYTIC"/>
    <property type="match status" value="1"/>
</dbReference>
<dbReference type="InterPro" id="IPR014746">
    <property type="entry name" value="Gln_synth/guanido_kin_cat_dom"/>
</dbReference>